<dbReference type="AlphaFoldDB" id="A0A916DSU8"/>
<dbReference type="RefSeq" id="WP_264792259.1">
    <property type="nucleotide sequence ID" value="NZ_AP026867.1"/>
</dbReference>
<keyword evidence="1" id="KW-0479">Metal-binding</keyword>
<protein>
    <submittedName>
        <fullName evidence="3">SWIM zinc finger domain-containing protein</fullName>
    </submittedName>
</protein>
<dbReference type="InterPro" id="IPR007527">
    <property type="entry name" value="Znf_SWIM"/>
</dbReference>
<evidence type="ECO:0000256" key="1">
    <source>
        <dbReference type="PROSITE-ProRule" id="PRU00325"/>
    </source>
</evidence>
<evidence type="ECO:0000259" key="2">
    <source>
        <dbReference type="PROSITE" id="PS50966"/>
    </source>
</evidence>
<sequence length="450" mass="51373">MEWTDEKITALAPNDSTERRGRTLANSSKWNYLATNYEAIWGECKGSGSQPYLVQINLKGPKYKCSCPVRKPPCKHVLGLFFLFAKSSAVFKYQAPPEAVQNWLSRHNSPTVSTTKTTKTSSLIKTDQELEKAKQAKEKRWQQRVQLMSSGMDELELWLTDVVRQGIANVEVQKASFWNHTAAKMMDAKLPRISTYLKETHQIVLQHQNWSEQVVARLGELYLWIEAFKKRANLSPDLQEELYRMLGKTVKKADVIENNPAIKDNWLVIGKKEGVDIEGRNFRRVWLQGQSTDKKALILDYAFGHIGYEHQYIVGDLLKGQLAYYSSLCPQRAVFAHFESAPLHQSIEFKTYANVNELLNQYSQTIAKSPWLSIFPVGLSNLHAFIDEDQQLQLKDDQNFILPLAPIEEHIIWKILAISGGHSIDLFGEWNGLVFTPLSMLSSRGIIPFS</sequence>
<organism evidence="3 4">
    <name type="scientific">Aureispira anguillae</name>
    <dbReference type="NCBI Taxonomy" id="2864201"/>
    <lineage>
        <taxon>Bacteria</taxon>
        <taxon>Pseudomonadati</taxon>
        <taxon>Bacteroidota</taxon>
        <taxon>Saprospiria</taxon>
        <taxon>Saprospirales</taxon>
        <taxon>Saprospiraceae</taxon>
        <taxon>Aureispira</taxon>
    </lineage>
</organism>
<evidence type="ECO:0000313" key="4">
    <source>
        <dbReference type="Proteomes" id="UP001060919"/>
    </source>
</evidence>
<dbReference type="KEGG" id="aup:AsAng_0017620"/>
<keyword evidence="1" id="KW-0863">Zinc-finger</keyword>
<accession>A0A916DSU8</accession>
<keyword evidence="4" id="KW-1185">Reference proteome</keyword>
<gene>
    <name evidence="3" type="ORF">AsAng_0017620</name>
</gene>
<dbReference type="Proteomes" id="UP001060919">
    <property type="component" value="Chromosome"/>
</dbReference>
<dbReference type="Pfam" id="PF04434">
    <property type="entry name" value="SWIM"/>
    <property type="match status" value="1"/>
</dbReference>
<reference evidence="3" key="1">
    <citation type="submission" date="2022-09" db="EMBL/GenBank/DDBJ databases">
        <title>Aureispira anguillicida sp. nov., isolated from Leptocephalus of Japanese eel Anguilla japonica.</title>
        <authorList>
            <person name="Yuasa K."/>
            <person name="Mekata T."/>
            <person name="Ikunari K."/>
        </authorList>
    </citation>
    <scope>NUCLEOTIDE SEQUENCE</scope>
    <source>
        <strain evidence="3">EL160426</strain>
    </source>
</reference>
<proteinExistence type="predicted"/>
<dbReference type="PROSITE" id="PS50966">
    <property type="entry name" value="ZF_SWIM"/>
    <property type="match status" value="1"/>
</dbReference>
<dbReference type="EMBL" id="AP026867">
    <property type="protein sequence ID" value="BDS11051.1"/>
    <property type="molecule type" value="Genomic_DNA"/>
</dbReference>
<feature type="domain" description="SWIM-type" evidence="2">
    <location>
        <begin position="52"/>
        <end position="85"/>
    </location>
</feature>
<evidence type="ECO:0000313" key="3">
    <source>
        <dbReference type="EMBL" id="BDS11051.1"/>
    </source>
</evidence>
<keyword evidence="1" id="KW-0862">Zinc</keyword>
<dbReference type="GO" id="GO:0008270">
    <property type="term" value="F:zinc ion binding"/>
    <property type="evidence" value="ECO:0007669"/>
    <property type="project" value="UniProtKB-KW"/>
</dbReference>
<name>A0A916DSU8_9BACT</name>